<dbReference type="Proteomes" id="UP000011081">
    <property type="component" value="Unassembled WGS sequence"/>
</dbReference>
<evidence type="ECO:0000256" key="5">
    <source>
        <dbReference type="ARBA" id="ARBA00023242"/>
    </source>
</evidence>
<dbReference type="AlphaFoldDB" id="L2GTB7"/>
<dbReference type="OrthoDB" id="153872at2759"/>
<dbReference type="InterPro" id="IPR037817">
    <property type="entry name" value="TAF7"/>
</dbReference>
<dbReference type="Pfam" id="PF04658">
    <property type="entry name" value="TAFII55_N"/>
    <property type="match status" value="1"/>
</dbReference>
<dbReference type="STRING" id="948595.L2GTB7"/>
<proteinExistence type="inferred from homology"/>
<reference evidence="9" key="1">
    <citation type="submission" date="2011-03" db="EMBL/GenBank/DDBJ databases">
        <title>The genome sequence of Vavraia culicis strain floridensis.</title>
        <authorList>
            <consortium name="The Broad Institute Genome Sequencing Platform"/>
            <person name="Cuomo C."/>
            <person name="Becnel J."/>
            <person name="Sanscrainte N."/>
            <person name="Young S.K."/>
            <person name="Zeng Q."/>
            <person name="Gargeya S."/>
            <person name="Fitzgerald M."/>
            <person name="Haas B."/>
            <person name="Abouelleil A."/>
            <person name="Alvarado L."/>
            <person name="Arachchi H.M."/>
            <person name="Berlin A."/>
            <person name="Chapman S.B."/>
            <person name="Gearin G."/>
            <person name="Goldberg J."/>
            <person name="Griggs A."/>
            <person name="Gujja S."/>
            <person name="Hansen M."/>
            <person name="Heiman D."/>
            <person name="Howarth C."/>
            <person name="Larimer J."/>
            <person name="Lui A."/>
            <person name="MacDonald P.J.P."/>
            <person name="McCowen C."/>
            <person name="Montmayeur A."/>
            <person name="Murphy C."/>
            <person name="Neiman D."/>
            <person name="Pearson M."/>
            <person name="Priest M."/>
            <person name="Roberts A."/>
            <person name="Saif S."/>
            <person name="Shea T."/>
            <person name="Sisk P."/>
            <person name="Stolte C."/>
            <person name="Sykes S."/>
            <person name="Wortman J."/>
            <person name="Nusbaum C."/>
            <person name="Birren B."/>
        </authorList>
    </citation>
    <scope>NUCLEOTIDE SEQUENCE [LARGE SCALE GENOMIC DNA]</scope>
    <source>
        <strain evidence="9">floridensis</strain>
    </source>
</reference>
<protein>
    <recommendedName>
        <fullName evidence="7">TAFII55 protein conserved region domain-containing protein</fullName>
    </recommendedName>
</protein>
<keyword evidence="4" id="KW-0804">Transcription</keyword>
<gene>
    <name evidence="8" type="ORF">VCUG_01660</name>
</gene>
<dbReference type="EMBL" id="GL877430">
    <property type="protein sequence ID" value="ELA46886.1"/>
    <property type="molecule type" value="Genomic_DNA"/>
</dbReference>
<feature type="domain" description="TAFII55 protein conserved region" evidence="7">
    <location>
        <begin position="2"/>
        <end position="146"/>
    </location>
</feature>
<evidence type="ECO:0000256" key="3">
    <source>
        <dbReference type="ARBA" id="ARBA00023015"/>
    </source>
</evidence>
<dbReference type="InParanoid" id="L2GTB7"/>
<dbReference type="GeneID" id="19879534"/>
<name>L2GTB7_VAVCU</name>
<keyword evidence="6" id="KW-0175">Coiled coil</keyword>
<dbReference type="GO" id="GO:0016251">
    <property type="term" value="F:RNA polymerase II general transcription initiation factor activity"/>
    <property type="evidence" value="ECO:0007669"/>
    <property type="project" value="TreeGrafter"/>
</dbReference>
<evidence type="ECO:0000256" key="6">
    <source>
        <dbReference type="SAM" id="Coils"/>
    </source>
</evidence>
<dbReference type="GO" id="GO:0005669">
    <property type="term" value="C:transcription factor TFIID complex"/>
    <property type="evidence" value="ECO:0007669"/>
    <property type="project" value="InterPro"/>
</dbReference>
<dbReference type="OMA" id="ITPPMKY"/>
<evidence type="ECO:0000313" key="8">
    <source>
        <dbReference type="EMBL" id="ELA46886.1"/>
    </source>
</evidence>
<dbReference type="PANTHER" id="PTHR12228">
    <property type="entry name" value="TRANSCRIPTION INITIATION FACTOR TFIID 55 KD SUBUNIT-RELATED"/>
    <property type="match status" value="1"/>
</dbReference>
<evidence type="ECO:0000256" key="4">
    <source>
        <dbReference type="ARBA" id="ARBA00023163"/>
    </source>
</evidence>
<dbReference type="PANTHER" id="PTHR12228:SF0">
    <property type="entry name" value="TATA-BOX BINDING PROTEIN ASSOCIATED FACTOR 7"/>
    <property type="match status" value="1"/>
</dbReference>
<comment type="similarity">
    <text evidence="2">Belongs to the TAF7 family.</text>
</comment>
<keyword evidence="3" id="KW-0805">Transcription regulation</keyword>
<accession>L2GTB7</accession>
<keyword evidence="9" id="KW-1185">Reference proteome</keyword>
<dbReference type="SMART" id="SM01370">
    <property type="entry name" value="TAFII55_N"/>
    <property type="match status" value="1"/>
</dbReference>
<sequence length="250" mass="29410">MTEEHVILRIPDALREQFDREIEEKGYPDCEFDFNDLKNITFRYKGTRYRVSAIPLPCILEAQKSFDGNQFYKINDVANMLVVWPKSYTEVEINHYTKIYAASGITPPLKFVKHRRWRERAQSLSAVEEIEKKVKELLERDRLATSIRIQTVNTDNEEEDVSSLAAELEHNLIDEYLVDQKRFEETTLESEVVMELKGQIEEIQKKIREKKEFLKSATNIIVQRRFEEAIKKLSAELDEVRAKLSKQSAH</sequence>
<evidence type="ECO:0000313" key="9">
    <source>
        <dbReference type="Proteomes" id="UP000011081"/>
    </source>
</evidence>
<evidence type="ECO:0000256" key="2">
    <source>
        <dbReference type="ARBA" id="ARBA00009368"/>
    </source>
</evidence>
<dbReference type="GO" id="GO:0051123">
    <property type="term" value="P:RNA polymerase II preinitiation complex assembly"/>
    <property type="evidence" value="ECO:0007669"/>
    <property type="project" value="TreeGrafter"/>
</dbReference>
<dbReference type="VEuPathDB" id="MicrosporidiaDB:VCUG_01660"/>
<comment type="subcellular location">
    <subcellularLocation>
        <location evidence="1">Nucleus</location>
    </subcellularLocation>
</comment>
<dbReference type="HOGENOM" id="CLU_069947_0_0_1"/>
<keyword evidence="5" id="KW-0539">Nucleus</keyword>
<dbReference type="RefSeq" id="XP_008074676.1">
    <property type="nucleotide sequence ID" value="XM_008076485.1"/>
</dbReference>
<organism evidence="8 9">
    <name type="scientific">Vavraia culicis (isolate floridensis)</name>
    <name type="common">Microsporidian parasite</name>
    <dbReference type="NCBI Taxonomy" id="948595"/>
    <lineage>
        <taxon>Eukaryota</taxon>
        <taxon>Fungi</taxon>
        <taxon>Fungi incertae sedis</taxon>
        <taxon>Microsporidia</taxon>
        <taxon>Pleistophoridae</taxon>
        <taxon>Vavraia</taxon>
    </lineage>
</organism>
<dbReference type="InterPro" id="IPR006751">
    <property type="entry name" value="TAFII55_prot_cons_reg"/>
</dbReference>
<evidence type="ECO:0000256" key="1">
    <source>
        <dbReference type="ARBA" id="ARBA00004123"/>
    </source>
</evidence>
<feature type="coiled-coil region" evidence="6">
    <location>
        <begin position="193"/>
        <end position="250"/>
    </location>
</feature>
<evidence type="ECO:0000259" key="7">
    <source>
        <dbReference type="SMART" id="SM01370"/>
    </source>
</evidence>